<organism evidence="1 2">
    <name type="scientific">Sediminitomix flava</name>
    <dbReference type="NCBI Taxonomy" id="379075"/>
    <lineage>
        <taxon>Bacteria</taxon>
        <taxon>Pseudomonadati</taxon>
        <taxon>Bacteroidota</taxon>
        <taxon>Cytophagia</taxon>
        <taxon>Cytophagales</taxon>
        <taxon>Flammeovirgaceae</taxon>
        <taxon>Sediminitomix</taxon>
    </lineage>
</organism>
<gene>
    <name evidence="1" type="ORF">BC781_103248</name>
</gene>
<accession>A0A315ZB03</accession>
<dbReference type="OrthoDB" id="883158at2"/>
<reference evidence="1 2" key="1">
    <citation type="submission" date="2018-03" db="EMBL/GenBank/DDBJ databases">
        <title>Genomic Encyclopedia of Archaeal and Bacterial Type Strains, Phase II (KMG-II): from individual species to whole genera.</title>
        <authorList>
            <person name="Goeker M."/>
        </authorList>
    </citation>
    <scope>NUCLEOTIDE SEQUENCE [LARGE SCALE GENOMIC DNA]</scope>
    <source>
        <strain evidence="1 2">DSM 28229</strain>
    </source>
</reference>
<protein>
    <submittedName>
        <fullName evidence="1">Uncharacterized protein</fullName>
    </submittedName>
</protein>
<sequence length="142" mass="16488">MNTKAIDKAILEIIEKRSELNKIDYNDERYDDVEDELHELEDDFIDEHGEVMEEILGDVHDELCPDSDVLSPISYIADSYIKTGENENGPELDVTYNQGVYVEIDDYLHKETKLVIIPNPLRILLNIDRNTREIIWNNNPVA</sequence>
<dbReference type="AlphaFoldDB" id="A0A315ZB03"/>
<evidence type="ECO:0000313" key="2">
    <source>
        <dbReference type="Proteomes" id="UP000245535"/>
    </source>
</evidence>
<dbReference type="RefSeq" id="WP_109618547.1">
    <property type="nucleotide sequence ID" value="NZ_QGDO01000003.1"/>
</dbReference>
<dbReference type="EMBL" id="QGDO01000003">
    <property type="protein sequence ID" value="PWJ41998.1"/>
    <property type="molecule type" value="Genomic_DNA"/>
</dbReference>
<evidence type="ECO:0000313" key="1">
    <source>
        <dbReference type="EMBL" id="PWJ41998.1"/>
    </source>
</evidence>
<keyword evidence="2" id="KW-1185">Reference proteome</keyword>
<comment type="caution">
    <text evidence="1">The sequence shown here is derived from an EMBL/GenBank/DDBJ whole genome shotgun (WGS) entry which is preliminary data.</text>
</comment>
<proteinExistence type="predicted"/>
<name>A0A315ZB03_SEDFL</name>
<dbReference type="Proteomes" id="UP000245535">
    <property type="component" value="Unassembled WGS sequence"/>
</dbReference>